<dbReference type="OrthoDB" id="24596at2157"/>
<dbReference type="PANTHER" id="PTHR44196:SF2">
    <property type="entry name" value="SHORT-CHAIN DEHYDROGENASE-RELATED"/>
    <property type="match status" value="1"/>
</dbReference>
<dbReference type="CDD" id="cd05233">
    <property type="entry name" value="SDR_c"/>
    <property type="match status" value="1"/>
</dbReference>
<dbReference type="GO" id="GO:0016491">
    <property type="term" value="F:oxidoreductase activity"/>
    <property type="evidence" value="ECO:0007669"/>
    <property type="project" value="UniProtKB-KW"/>
</dbReference>
<evidence type="ECO:0000313" key="5">
    <source>
        <dbReference type="Proteomes" id="UP000033048"/>
    </source>
</evidence>
<dbReference type="PRINTS" id="PR00080">
    <property type="entry name" value="SDRFAMILY"/>
</dbReference>
<dbReference type="RefSeq" id="WP_048206472.1">
    <property type="nucleotide sequence ID" value="NZ_CP009518.1"/>
</dbReference>
<accession>A0A0E3ST31</accession>
<evidence type="ECO:0000256" key="2">
    <source>
        <dbReference type="ARBA" id="ARBA00023002"/>
    </source>
</evidence>
<dbReference type="PANTHER" id="PTHR44196">
    <property type="entry name" value="DEHYDROGENASE/REDUCTASE SDR FAMILY MEMBER 7B"/>
    <property type="match status" value="1"/>
</dbReference>
<protein>
    <submittedName>
        <fullName evidence="4">Short-chain dehydrogenase/reductase SDR</fullName>
    </submittedName>
</protein>
<evidence type="ECO:0000256" key="3">
    <source>
        <dbReference type="RuleBase" id="RU000363"/>
    </source>
</evidence>
<organism evidence="4 5">
    <name type="scientific">Methanococcoides methylutens MM1</name>
    <dbReference type="NCBI Taxonomy" id="1434104"/>
    <lineage>
        <taxon>Archaea</taxon>
        <taxon>Methanobacteriati</taxon>
        <taxon>Methanobacteriota</taxon>
        <taxon>Stenosarchaea group</taxon>
        <taxon>Methanomicrobia</taxon>
        <taxon>Methanosarcinales</taxon>
        <taxon>Methanosarcinaceae</taxon>
        <taxon>Methanococcoides</taxon>
    </lineage>
</organism>
<dbReference type="PIRSF" id="PIRSF000126">
    <property type="entry name" value="11-beta-HSD1"/>
    <property type="match status" value="1"/>
</dbReference>
<dbReference type="Proteomes" id="UP000033048">
    <property type="component" value="Chromosome"/>
</dbReference>
<dbReference type="EMBL" id="CP009518">
    <property type="protein sequence ID" value="AKB85672.1"/>
    <property type="molecule type" value="Genomic_DNA"/>
</dbReference>
<gene>
    <name evidence="4" type="ORF">MCMEM_1619</name>
</gene>
<dbReference type="InterPro" id="IPR002347">
    <property type="entry name" value="SDR_fam"/>
</dbReference>
<proteinExistence type="inferred from homology"/>
<comment type="similarity">
    <text evidence="1 3">Belongs to the short-chain dehydrogenases/reductases (SDR) family.</text>
</comment>
<dbReference type="Pfam" id="PF00106">
    <property type="entry name" value="adh_short"/>
    <property type="match status" value="1"/>
</dbReference>
<dbReference type="KEGG" id="mmet:MCMEM_1619"/>
<keyword evidence="5" id="KW-1185">Reference proteome</keyword>
<dbReference type="SUPFAM" id="SSF51735">
    <property type="entry name" value="NAD(P)-binding Rossmann-fold domains"/>
    <property type="match status" value="1"/>
</dbReference>
<evidence type="ECO:0000256" key="1">
    <source>
        <dbReference type="ARBA" id="ARBA00006484"/>
    </source>
</evidence>
<dbReference type="InterPro" id="IPR036291">
    <property type="entry name" value="NAD(P)-bd_dom_sf"/>
</dbReference>
<dbReference type="GO" id="GO:0016020">
    <property type="term" value="C:membrane"/>
    <property type="evidence" value="ECO:0007669"/>
    <property type="project" value="TreeGrafter"/>
</dbReference>
<dbReference type="Gene3D" id="3.40.50.720">
    <property type="entry name" value="NAD(P)-binding Rossmann-like Domain"/>
    <property type="match status" value="1"/>
</dbReference>
<dbReference type="STRING" id="1434104.MCMEM_1619"/>
<keyword evidence="2" id="KW-0560">Oxidoreductase</keyword>
<dbReference type="PRINTS" id="PR00081">
    <property type="entry name" value="GDHRDH"/>
</dbReference>
<dbReference type="HOGENOM" id="CLU_010194_2_1_2"/>
<dbReference type="GeneID" id="24894181"/>
<evidence type="ECO:0000313" key="4">
    <source>
        <dbReference type="EMBL" id="AKB85672.1"/>
    </source>
</evidence>
<name>A0A0E3ST31_METMT</name>
<reference evidence="4 5" key="1">
    <citation type="submission" date="2014-07" db="EMBL/GenBank/DDBJ databases">
        <title>Methanogenic archaea and the global carbon cycle.</title>
        <authorList>
            <person name="Henriksen J.R."/>
            <person name="Luke J."/>
            <person name="Reinhart S."/>
            <person name="Benedict M.N."/>
            <person name="Youngblut N.D."/>
            <person name="Metcalf M.E."/>
            <person name="Whitaker R.J."/>
            <person name="Metcalf W.W."/>
        </authorList>
    </citation>
    <scope>NUCLEOTIDE SEQUENCE [LARGE SCALE GENOMIC DNA]</scope>
    <source>
        <strain evidence="4 5">MM1</strain>
    </source>
</reference>
<dbReference type="AlphaFoldDB" id="A0A0E3ST31"/>
<sequence length="282" mass="32028">MESLYNDNNELEADHHERTVLITGGSSGIGFELAKLFAENGYQLLLVAKPEDELLNARKLLQEIYPGTQIMVRSVDLSRSGSAQEVYSFSKEHCSHVDVLVNCAGFGTYGFINDIDSQHEHDMLHLHVLTLYDLTRLYLKDMLERDEGQIINMASISAFQPNPYFTTYGASKSFILQFSRSLNYELRELGSNVHVMAVCPTAVKGTGFQKAARMENTNTFSSWMATTPEKVALETYRAMQKKKDMVIPGRVLDLTHKLVKRLPTKWLVIFSRSQLREKHSQI</sequence>